<protein>
    <submittedName>
        <fullName evidence="2">Proline-rich receptor-like protein kinase PERK12</fullName>
    </submittedName>
</protein>
<evidence type="ECO:0000256" key="1">
    <source>
        <dbReference type="SAM" id="MobiDB-lite"/>
    </source>
</evidence>
<evidence type="ECO:0000313" key="2">
    <source>
        <dbReference type="EMBL" id="KAJ6801061.1"/>
    </source>
</evidence>
<accession>A0AAX6EAS9</accession>
<dbReference type="EMBL" id="JANAVB010038418">
    <property type="protein sequence ID" value="KAJ6801061.1"/>
    <property type="molecule type" value="Genomic_DNA"/>
</dbReference>
<gene>
    <name evidence="2" type="ORF">M6B38_199210</name>
</gene>
<keyword evidence="3" id="KW-1185">Reference proteome</keyword>
<feature type="compositionally biased region" description="Polar residues" evidence="1">
    <location>
        <begin position="33"/>
        <end position="46"/>
    </location>
</feature>
<sequence length="99" mass="10677">MATTTTILSRAWPELHPARRPVHRCAAVRHQRSNQWTARSGSSPTRQRARANGLPRRLRPLTGVADLAMGAPPRASSGGQPPDGHRPPGRAVESISSAF</sequence>
<dbReference type="GO" id="GO:0016301">
    <property type="term" value="F:kinase activity"/>
    <property type="evidence" value="ECO:0007669"/>
    <property type="project" value="UniProtKB-KW"/>
</dbReference>
<keyword evidence="2" id="KW-0808">Transferase</keyword>
<evidence type="ECO:0000313" key="3">
    <source>
        <dbReference type="Proteomes" id="UP001140949"/>
    </source>
</evidence>
<proteinExistence type="predicted"/>
<dbReference type="Proteomes" id="UP001140949">
    <property type="component" value="Unassembled WGS sequence"/>
</dbReference>
<organism evidence="2 3">
    <name type="scientific">Iris pallida</name>
    <name type="common">Sweet iris</name>
    <dbReference type="NCBI Taxonomy" id="29817"/>
    <lineage>
        <taxon>Eukaryota</taxon>
        <taxon>Viridiplantae</taxon>
        <taxon>Streptophyta</taxon>
        <taxon>Embryophyta</taxon>
        <taxon>Tracheophyta</taxon>
        <taxon>Spermatophyta</taxon>
        <taxon>Magnoliopsida</taxon>
        <taxon>Liliopsida</taxon>
        <taxon>Asparagales</taxon>
        <taxon>Iridaceae</taxon>
        <taxon>Iridoideae</taxon>
        <taxon>Irideae</taxon>
        <taxon>Iris</taxon>
    </lineage>
</organism>
<dbReference type="AlphaFoldDB" id="A0AAX6EAS9"/>
<keyword evidence="2" id="KW-0418">Kinase</keyword>
<reference evidence="2" key="2">
    <citation type="submission" date="2023-04" db="EMBL/GenBank/DDBJ databases">
        <authorList>
            <person name="Bruccoleri R.E."/>
            <person name="Oakeley E.J."/>
            <person name="Faust A.-M."/>
            <person name="Dessus-Babus S."/>
            <person name="Altorfer M."/>
            <person name="Burckhardt D."/>
            <person name="Oertli M."/>
            <person name="Naumann U."/>
            <person name="Petersen F."/>
            <person name="Wong J."/>
        </authorList>
    </citation>
    <scope>NUCLEOTIDE SEQUENCE</scope>
    <source>
        <strain evidence="2">GSM-AAB239-AS_SAM_17_03QT</strain>
        <tissue evidence="2">Leaf</tissue>
    </source>
</reference>
<comment type="caution">
    <text evidence="2">The sequence shown here is derived from an EMBL/GenBank/DDBJ whole genome shotgun (WGS) entry which is preliminary data.</text>
</comment>
<feature type="region of interest" description="Disordered" evidence="1">
    <location>
        <begin position="27"/>
        <end position="99"/>
    </location>
</feature>
<keyword evidence="2" id="KW-0675">Receptor</keyword>
<name>A0AAX6EAS9_IRIPA</name>
<reference evidence="2" key="1">
    <citation type="journal article" date="2023" name="GigaByte">
        <title>Genome assembly of the bearded iris, Iris pallida Lam.</title>
        <authorList>
            <person name="Bruccoleri R.E."/>
            <person name="Oakeley E.J."/>
            <person name="Faust A.M.E."/>
            <person name="Altorfer M."/>
            <person name="Dessus-Babus S."/>
            <person name="Burckhardt D."/>
            <person name="Oertli M."/>
            <person name="Naumann U."/>
            <person name="Petersen F."/>
            <person name="Wong J."/>
        </authorList>
    </citation>
    <scope>NUCLEOTIDE SEQUENCE</scope>
    <source>
        <strain evidence="2">GSM-AAB239-AS_SAM_17_03QT</strain>
    </source>
</reference>